<name>A0ABP0K7D7_9DINO</name>
<dbReference type="PROSITE" id="PS50222">
    <property type="entry name" value="EF_HAND_2"/>
    <property type="match status" value="1"/>
</dbReference>
<dbReference type="Pfam" id="PF13475">
    <property type="entry name" value="DUF4116"/>
    <property type="match status" value="10"/>
</dbReference>
<reference evidence="4 5" key="1">
    <citation type="submission" date="2024-02" db="EMBL/GenBank/DDBJ databases">
        <authorList>
            <person name="Chen Y."/>
            <person name="Shah S."/>
            <person name="Dougan E. K."/>
            <person name="Thang M."/>
            <person name="Chan C."/>
        </authorList>
    </citation>
    <scope>NUCLEOTIDE SEQUENCE [LARGE SCALE GENOMIC DNA]</scope>
</reference>
<evidence type="ECO:0000313" key="4">
    <source>
        <dbReference type="EMBL" id="CAK9022472.1"/>
    </source>
</evidence>
<feature type="compositionally biased region" description="Basic and acidic residues" evidence="1">
    <location>
        <begin position="86"/>
        <end position="107"/>
    </location>
</feature>
<dbReference type="InterPro" id="IPR025197">
    <property type="entry name" value="DUF4116"/>
</dbReference>
<feature type="transmembrane region" description="Helical" evidence="2">
    <location>
        <begin position="1108"/>
        <end position="1128"/>
    </location>
</feature>
<evidence type="ECO:0000313" key="5">
    <source>
        <dbReference type="Proteomes" id="UP001642484"/>
    </source>
</evidence>
<keyword evidence="2" id="KW-0812">Transmembrane</keyword>
<evidence type="ECO:0000256" key="2">
    <source>
        <dbReference type="SAM" id="Phobius"/>
    </source>
</evidence>
<keyword evidence="5" id="KW-1185">Reference proteome</keyword>
<evidence type="ECO:0000256" key="1">
    <source>
        <dbReference type="SAM" id="MobiDB-lite"/>
    </source>
</evidence>
<dbReference type="Proteomes" id="UP001642484">
    <property type="component" value="Unassembled WGS sequence"/>
</dbReference>
<feature type="transmembrane region" description="Helical" evidence="2">
    <location>
        <begin position="1083"/>
        <end position="1101"/>
    </location>
</feature>
<keyword evidence="2" id="KW-0472">Membrane</keyword>
<gene>
    <name evidence="4" type="ORF">CCMP2556_LOCUS14849</name>
</gene>
<feature type="region of interest" description="Disordered" evidence="1">
    <location>
        <begin position="85"/>
        <end position="107"/>
    </location>
</feature>
<dbReference type="SUPFAM" id="SSF47473">
    <property type="entry name" value="EF-hand"/>
    <property type="match status" value="1"/>
</dbReference>
<evidence type="ECO:0000259" key="3">
    <source>
        <dbReference type="PROSITE" id="PS50222"/>
    </source>
</evidence>
<dbReference type="InterPro" id="IPR011992">
    <property type="entry name" value="EF-hand-dom_pair"/>
</dbReference>
<accession>A0ABP0K7D7</accession>
<feature type="transmembrane region" description="Helical" evidence="2">
    <location>
        <begin position="1148"/>
        <end position="1168"/>
    </location>
</feature>
<proteinExistence type="predicted"/>
<organism evidence="4 5">
    <name type="scientific">Durusdinium trenchii</name>
    <dbReference type="NCBI Taxonomy" id="1381693"/>
    <lineage>
        <taxon>Eukaryota</taxon>
        <taxon>Sar</taxon>
        <taxon>Alveolata</taxon>
        <taxon>Dinophyceae</taxon>
        <taxon>Suessiales</taxon>
        <taxon>Symbiodiniaceae</taxon>
        <taxon>Durusdinium</taxon>
    </lineage>
</organism>
<dbReference type="EMBL" id="CAXAMN010007702">
    <property type="protein sequence ID" value="CAK9022472.1"/>
    <property type="molecule type" value="Genomic_DNA"/>
</dbReference>
<comment type="caution">
    <text evidence="4">The sequence shown here is derived from an EMBL/GenBank/DDBJ whole genome shotgun (WGS) entry which is preliminary data.</text>
</comment>
<feature type="domain" description="EF-hand" evidence="3">
    <location>
        <begin position="12"/>
        <end position="47"/>
    </location>
</feature>
<keyword evidence="2" id="KW-1133">Transmembrane helix</keyword>
<dbReference type="Gene3D" id="1.10.238.10">
    <property type="entry name" value="EF-hand"/>
    <property type="match status" value="1"/>
</dbReference>
<dbReference type="InterPro" id="IPR002048">
    <property type="entry name" value="EF_hand_dom"/>
</dbReference>
<sequence length="1261" mass="136960">MKEALKEWSSKDQVEELRRCFEIFDTEKTGFLTREKITEIMRFDGNSFPDEKLEALLENAPFNGQGYDYSYIMCYLLGPGAPKMPEAPEGRGQGGREEISEDQEKKEVGISETCYDAERRRIGNASGSVRVLLDVIVSVFMNGLTLRLVPEELKDKKMVMEAVQQNGMALQAAPGALKEDKEIVTAAARSNWRAFGFAGEAMTEDPEMKVFARKLELLELFQRERYGETVFEAAMKELENDRDVALAAVQGNGDLLRLAAPELKANKAIVLAAVRQKGLALEHASDHWKRDREVVLAAVREDARALGSVPEELTMEKEFIISAVQQNPFALQYASKEWKANKDVVFAAVEICATALEFACEDLRTDGQLVASATLHRLATCTSDKAFMLELVQVGGFALQVAHPELKRDKEVALAAVQQHGSALEFADVQFKQDKKMVLAAVQQHGRALEFADVHLKADPEVVLNAVVNEITALEFASDEFKQHSVFIQQLKGDMISLLLKRDGEFGKVFGCGVLEKFLSNHSEERVRNKSRRALQDKDVVLAAVSQNGCALRNAAEELRADKDFVLAAVSQDCRALQYAAEELRAEKDLVLAAVSQDGSALKYAAEELRADKDVFLAAVSQDGIVSARFSATIIISWRGRLLKYIPEELQNNKKVVLTAVAQSGEALQFAAEKLKMDMEVISVALQQDWGAWHFVADELKSDQEVLALGPIKHWPSQVQARYESLEDAPPELRSNKGFMMAAVKSHGYCLKYASENLKEDKDLVMAAIMQNGTAFKLAAQKLQNDRTFVLDAVLATRAPWLRQYVSSTLQADSVFQQEVANAAGHGLVFTWYNSPDVFKNMRKDVSATGASVPGGAAYDKVMAELKRADRGRTATVWFEEALVFGATNDAGDWTHPAEDCGRDRIEAVYPPGWGEGRIQLSDGSSFPREAPEHDFTKKPLGQGCRRAADCEVSWSVKCANFQLQGLERKGILARLALLLRNLRGRMLAALALVCGASEAARFLPKDFESPQAVEMSRMTFQEQNELGPEQYGGGAGGAFPLEAELFGVDLGAVLGAGAEAGDGTLDLGTAALLEGGAFPLEASLATGAALTLALAAAFTWGTAGAPAVALLGGAAGAGFGAAFAFALPLAGLQGAAGLPGLAADFGGALAADLGTAPSFALALGLLTDMVSTTSLHKLCKVSIFPIAWAILQRRPWNGMRSCTKNMLLQGAICMRTPTLPLNGQTKTTGSGRFAPKADSDLFQGGRFQDLDIIWLSGIEL</sequence>
<protein>
    <recommendedName>
        <fullName evidence="3">EF-hand domain-containing protein</fullName>
    </recommendedName>
</protein>